<evidence type="ECO:0000313" key="3">
    <source>
        <dbReference type="Proteomes" id="UP000002066"/>
    </source>
</evidence>
<protein>
    <submittedName>
        <fullName evidence="2">Uncharacterized protein</fullName>
    </submittedName>
</protein>
<gene>
    <name evidence="2" type="ordered locus">Sfla_3675</name>
</gene>
<dbReference type="KEGG" id="sfa:Sfla_3675"/>
<organism evidence="2 3">
    <name type="scientific">Streptomyces pratensis (strain ATCC 33331 / IAF-45CD)</name>
    <dbReference type="NCBI Taxonomy" id="591167"/>
    <lineage>
        <taxon>Bacteria</taxon>
        <taxon>Bacillati</taxon>
        <taxon>Actinomycetota</taxon>
        <taxon>Actinomycetes</taxon>
        <taxon>Kitasatosporales</taxon>
        <taxon>Streptomycetaceae</taxon>
        <taxon>Streptomyces</taxon>
    </lineage>
</organism>
<name>A0A8D3WMA8_STRFA</name>
<sequence>MSASAEPTPVGQQLGIDGLSAAPETAPRAVRAVVGRKSSAAGRPLRLVRPDQHPPTESGPRQAARWLHVVAPPSFTGIPSARSWCRCGYERTAKGRAGVLALVEAHNTHPEHCPLLNHEGSKAA</sequence>
<evidence type="ECO:0000256" key="1">
    <source>
        <dbReference type="SAM" id="MobiDB-lite"/>
    </source>
</evidence>
<proteinExistence type="predicted"/>
<accession>A0A8D3WMA8</accession>
<dbReference type="AlphaFoldDB" id="A0A8D3WMA8"/>
<dbReference type="Proteomes" id="UP000002066">
    <property type="component" value="Chromosome"/>
</dbReference>
<evidence type="ECO:0000313" key="2">
    <source>
        <dbReference type="EMBL" id="ADW05093.1"/>
    </source>
</evidence>
<feature type="region of interest" description="Disordered" evidence="1">
    <location>
        <begin position="1"/>
        <end position="62"/>
    </location>
</feature>
<dbReference type="OrthoDB" id="4307204at2"/>
<reference evidence="2 3" key="1">
    <citation type="submission" date="2011-01" db="EMBL/GenBank/DDBJ databases">
        <title>Complete sequence of chromosome of Streptomyces flavogriseus ATCC 33331.</title>
        <authorList>
            <consortium name="US DOE Joint Genome Institute"/>
            <person name="Lucas S."/>
            <person name="Copeland A."/>
            <person name="Lapidus A."/>
            <person name="Cheng J.-F."/>
            <person name="Goodwin L."/>
            <person name="Pitluck S."/>
            <person name="Davenport K."/>
            <person name="Detter J.C."/>
            <person name="Han C."/>
            <person name="Tapia R."/>
            <person name="Land M."/>
            <person name="Hauser L."/>
            <person name="Kyrpides N."/>
            <person name="Ivanova N."/>
            <person name="Ovchinnikova G."/>
            <person name="Pagani I."/>
            <person name="Brumm P."/>
            <person name="Mead D."/>
            <person name="Woyke T."/>
        </authorList>
    </citation>
    <scope>NUCLEOTIDE SEQUENCE [LARGE SCALE GENOMIC DNA]</scope>
    <source>
        <strain evidence="3">ATCC 33331 / IAF-45CD</strain>
    </source>
</reference>
<dbReference type="EMBL" id="CP002475">
    <property type="protein sequence ID" value="ADW05093.1"/>
    <property type="molecule type" value="Genomic_DNA"/>
</dbReference>